<dbReference type="GO" id="GO:0016831">
    <property type="term" value="F:carboxy-lyase activity"/>
    <property type="evidence" value="ECO:0007669"/>
    <property type="project" value="InterPro"/>
</dbReference>
<dbReference type="InterPro" id="IPR032466">
    <property type="entry name" value="Metal_Hydrolase"/>
</dbReference>
<dbReference type="Proteomes" id="UP000030643">
    <property type="component" value="Unassembled WGS sequence"/>
</dbReference>
<reference evidence="4" key="1">
    <citation type="journal article" date="2014" name="Genome Announc.">
        <title>Draft genome sequence of Weissella oryzae SG25T, isolated from fermented rice grains.</title>
        <authorList>
            <person name="Tanizawa Y."/>
            <person name="Fujisawa T."/>
            <person name="Mochizuki T."/>
            <person name="Kaminuma E."/>
            <person name="Suzuki Y."/>
            <person name="Nakamura Y."/>
            <person name="Tohno M."/>
        </authorList>
    </citation>
    <scope>NUCLEOTIDE SEQUENCE [LARGE SCALE GENOMIC DNA]</scope>
    <source>
        <strain evidence="4">DSM 25784 / JCM 18191 / LMG 30913 / SG25</strain>
    </source>
</reference>
<dbReference type="PANTHER" id="PTHR21240">
    <property type="entry name" value="2-AMINO-3-CARBOXYLMUCONATE-6-SEMIALDEHYDE DECARBOXYLASE"/>
    <property type="match status" value="1"/>
</dbReference>
<dbReference type="Gene3D" id="3.20.20.140">
    <property type="entry name" value="Metal-dependent hydrolases"/>
    <property type="match status" value="1"/>
</dbReference>
<name>A0A069CS42_WEIOS</name>
<dbReference type="GO" id="GO:0016787">
    <property type="term" value="F:hydrolase activity"/>
    <property type="evidence" value="ECO:0007669"/>
    <property type="project" value="UniProtKB-KW"/>
</dbReference>
<dbReference type="STRING" id="1329250.WOSG25_020340"/>
<dbReference type="GO" id="GO:0005829">
    <property type="term" value="C:cytosol"/>
    <property type="evidence" value="ECO:0007669"/>
    <property type="project" value="TreeGrafter"/>
</dbReference>
<dbReference type="eggNOG" id="COG2159">
    <property type="taxonomic scope" value="Bacteria"/>
</dbReference>
<feature type="domain" description="Amidohydrolase-related" evidence="2">
    <location>
        <begin position="65"/>
        <end position="330"/>
    </location>
</feature>
<dbReference type="InterPro" id="IPR032465">
    <property type="entry name" value="ACMSD"/>
</dbReference>
<dbReference type="GO" id="GO:0019748">
    <property type="term" value="P:secondary metabolic process"/>
    <property type="evidence" value="ECO:0007669"/>
    <property type="project" value="TreeGrafter"/>
</dbReference>
<dbReference type="SUPFAM" id="SSF51556">
    <property type="entry name" value="Metallo-dependent hydrolases"/>
    <property type="match status" value="1"/>
</dbReference>
<keyword evidence="3" id="KW-0378">Hydrolase</keyword>
<protein>
    <submittedName>
        <fullName evidence="3">Putative amidohydrolase</fullName>
    </submittedName>
</protein>
<organism evidence="3 4">
    <name type="scientific">Weissella oryzae (strain DSM 25784 / JCM 18191 / LMG 30913 / SG25)</name>
    <dbReference type="NCBI Taxonomy" id="1329250"/>
    <lineage>
        <taxon>Bacteria</taxon>
        <taxon>Bacillati</taxon>
        <taxon>Bacillota</taxon>
        <taxon>Bacilli</taxon>
        <taxon>Lactobacillales</taxon>
        <taxon>Lactobacillaceae</taxon>
        <taxon>Weissella</taxon>
    </lineage>
</organism>
<keyword evidence="4" id="KW-1185">Reference proteome</keyword>
<accession>A0A069CS42</accession>
<dbReference type="OrthoDB" id="9777673at2"/>
<dbReference type="InterPro" id="IPR006680">
    <property type="entry name" value="Amidohydro-rel"/>
</dbReference>
<evidence type="ECO:0000256" key="1">
    <source>
        <dbReference type="ARBA" id="ARBA00023239"/>
    </source>
</evidence>
<sequence length="332" mass="37259">MVKKIALEEHYSSPMNDAYWDKAAEANRDGKPYFDFVEKRLWNTDDYIPELQAMDISKAVMSLTSPGVQGIADTKKAIELAQSSNDAVYEKYVAQNPEQFTAFAAVALQDPAAAASELERAVNDLGMKGALINGYSNIGSEGETVYLDDPSMDVFWKKVNELDVPVYLHPRDPQPNQQRIYQDLPGLIGSVWGFTQETAVHVIRIMMSGLFDRYPNIKLIIGHLGEGLSQTLPRTQHRLYKQINGENGGDYKRPLTDYLRTNVYATTSGHFTTTAFNNALSVFGPDHILFSVDYPYEDNADAAVWFDQLPITDELKQKIGYDNAAKILRIDD</sequence>
<dbReference type="Pfam" id="PF04909">
    <property type="entry name" value="Amidohydro_2"/>
    <property type="match status" value="1"/>
</dbReference>
<dbReference type="PANTHER" id="PTHR21240:SF30">
    <property type="entry name" value="AMIDOHYDROLASE-RELATED DOMAIN-CONTAINING PROTEIN-RELATED"/>
    <property type="match status" value="1"/>
</dbReference>
<evidence type="ECO:0000313" key="4">
    <source>
        <dbReference type="Proteomes" id="UP000030643"/>
    </source>
</evidence>
<gene>
    <name evidence="3" type="ORF">WOSG25_020340</name>
</gene>
<proteinExistence type="predicted"/>
<evidence type="ECO:0000259" key="2">
    <source>
        <dbReference type="Pfam" id="PF04909"/>
    </source>
</evidence>
<keyword evidence="1" id="KW-0456">Lyase</keyword>
<evidence type="ECO:0000313" key="3">
    <source>
        <dbReference type="EMBL" id="GAK30239.1"/>
    </source>
</evidence>
<dbReference type="AlphaFoldDB" id="A0A069CS42"/>
<dbReference type="RefSeq" id="WP_027698361.1">
    <property type="nucleotide sequence ID" value="NZ_DF820485.1"/>
</dbReference>
<dbReference type="EMBL" id="DF820485">
    <property type="protein sequence ID" value="GAK30239.1"/>
    <property type="molecule type" value="Genomic_DNA"/>
</dbReference>